<comment type="catalytic activity">
    <reaction evidence="18">
        <text>L-histidyl-L-alpha-amino acid(out) = L-histidyl-L-alpha-amino acid(in)</text>
        <dbReference type="Rhea" id="RHEA:79379"/>
        <dbReference type="ChEBI" id="CHEBI:229964"/>
    </reaction>
</comment>
<feature type="transmembrane region" description="Helical" evidence="25">
    <location>
        <begin position="72"/>
        <end position="91"/>
    </location>
</feature>
<comment type="catalytic activity">
    <reaction evidence="16">
        <text>L-lysyl-L-lysine(out) = L-lysyl-L-lysine(in)</text>
        <dbReference type="Rhea" id="RHEA:79403"/>
        <dbReference type="ChEBI" id="CHEBI:229956"/>
    </reaction>
</comment>
<dbReference type="PANTHER" id="PTHR23512">
    <property type="entry name" value="MAJOR FACILITATOR SUPERFAMILY DOMAIN-CONTAINING PROTEIN 1"/>
    <property type="match status" value="1"/>
</dbReference>
<organism evidence="27 28">
    <name type="scientific">Geobacter soli</name>
    <dbReference type="NCBI Taxonomy" id="1510391"/>
    <lineage>
        <taxon>Bacteria</taxon>
        <taxon>Pseudomonadati</taxon>
        <taxon>Thermodesulfobacteriota</taxon>
        <taxon>Desulfuromonadia</taxon>
        <taxon>Geobacterales</taxon>
        <taxon>Geobacteraceae</taxon>
        <taxon>Geobacter</taxon>
    </lineage>
</organism>
<dbReference type="EMBL" id="JXBL01000001">
    <property type="protein sequence ID" value="KIE43599.1"/>
    <property type="molecule type" value="Genomic_DNA"/>
</dbReference>
<evidence type="ECO:0000256" key="11">
    <source>
        <dbReference type="ARBA" id="ARBA00044884"/>
    </source>
</evidence>
<comment type="catalytic activity">
    <reaction evidence="10">
        <text>L-alpha-aminoacyl-L-arginine(out) = L-alpha-aminoacyl-L-arginine(in)</text>
        <dbReference type="Rhea" id="RHEA:79367"/>
        <dbReference type="ChEBI" id="CHEBI:229968"/>
    </reaction>
</comment>
<evidence type="ECO:0000256" key="13">
    <source>
        <dbReference type="ARBA" id="ARBA00044893"/>
    </source>
</evidence>
<proteinExistence type="inferred from homology"/>
<dbReference type="GO" id="GO:0005765">
    <property type="term" value="C:lysosomal membrane"/>
    <property type="evidence" value="ECO:0007669"/>
    <property type="project" value="UniProtKB-SubCell"/>
</dbReference>
<comment type="catalytic activity">
    <reaction evidence="12">
        <text>L-lysyl-L-alpha-amino acid(out) = L-lysyl-L-alpha-amino acid(in)</text>
        <dbReference type="Rhea" id="RHEA:79387"/>
        <dbReference type="ChEBI" id="CHEBI:229965"/>
    </reaction>
</comment>
<reference evidence="27 28" key="1">
    <citation type="submission" date="2015-01" db="EMBL/GenBank/DDBJ databases">
        <title>Genome sequence of the anaerobic bacterium Geobacter soli GSS01, a dissimilatory Fe(III) reducer from soil.</title>
        <authorList>
            <person name="Yang G."/>
            <person name="Zhou S."/>
        </authorList>
    </citation>
    <scope>NUCLEOTIDE SEQUENCE [LARGE SCALE GENOMIC DNA]</scope>
    <source>
        <strain evidence="27 28">GSS01</strain>
    </source>
</reference>
<dbReference type="InterPro" id="IPR020846">
    <property type="entry name" value="MFS_dom"/>
</dbReference>
<feature type="transmembrane region" description="Helical" evidence="25">
    <location>
        <begin position="314"/>
        <end position="334"/>
    </location>
</feature>
<dbReference type="GO" id="GO:0022857">
    <property type="term" value="F:transmembrane transporter activity"/>
    <property type="evidence" value="ECO:0007669"/>
    <property type="project" value="InterPro"/>
</dbReference>
<evidence type="ECO:0000313" key="27">
    <source>
        <dbReference type="EMBL" id="KIE43599.1"/>
    </source>
</evidence>
<evidence type="ECO:0000256" key="8">
    <source>
        <dbReference type="ARBA" id="ARBA00044876"/>
    </source>
</evidence>
<name>A0A0C1TRY7_9BACT</name>
<evidence type="ECO:0000256" key="12">
    <source>
        <dbReference type="ARBA" id="ARBA00044891"/>
    </source>
</evidence>
<evidence type="ECO:0000256" key="10">
    <source>
        <dbReference type="ARBA" id="ARBA00044881"/>
    </source>
</evidence>
<comment type="catalytic activity">
    <reaction evidence="14">
        <text>L-aspartyl-L-lysine(out) = L-aspartyl-L-lysine(in)</text>
        <dbReference type="Rhea" id="RHEA:79411"/>
        <dbReference type="ChEBI" id="CHEBI:229953"/>
    </reaction>
</comment>
<evidence type="ECO:0000259" key="26">
    <source>
        <dbReference type="PROSITE" id="PS50850"/>
    </source>
</evidence>
<comment type="catalytic activity">
    <reaction evidence="19">
        <text>L-alanyl-L-lysine(out) = L-alanyl-L-lysine(in)</text>
        <dbReference type="Rhea" id="RHEA:79415"/>
        <dbReference type="ChEBI" id="CHEBI:192470"/>
    </reaction>
</comment>
<keyword evidence="5 25" id="KW-1133">Transmembrane helix</keyword>
<keyword evidence="6 25" id="KW-0472">Membrane</keyword>
<keyword evidence="3" id="KW-0813">Transport</keyword>
<dbReference type="InterPro" id="IPR052187">
    <property type="entry name" value="MFSD1"/>
</dbReference>
<protein>
    <recommendedName>
        <fullName evidence="21">Lysosomal dipeptide transporter MFSD1</fullName>
    </recommendedName>
    <alternativeName>
        <fullName evidence="22">Major facilitator superfamily domain-containing protein 1</fullName>
    </alternativeName>
</protein>
<feature type="transmembrane region" description="Helical" evidence="25">
    <location>
        <begin position="219"/>
        <end position="236"/>
    </location>
</feature>
<evidence type="ECO:0000256" key="21">
    <source>
        <dbReference type="ARBA" id="ARBA00044985"/>
    </source>
</evidence>
<feature type="transmembrane region" description="Helical" evidence="25">
    <location>
        <begin position="97"/>
        <end position="116"/>
    </location>
</feature>
<evidence type="ECO:0000313" key="28">
    <source>
        <dbReference type="Proteomes" id="UP000031433"/>
    </source>
</evidence>
<evidence type="ECO:0000256" key="19">
    <source>
        <dbReference type="ARBA" id="ARBA00044919"/>
    </source>
</evidence>
<dbReference type="RefSeq" id="WP_039647221.1">
    <property type="nucleotide sequence ID" value="NZ_JXBL01000001.1"/>
</dbReference>
<evidence type="ECO:0000256" key="3">
    <source>
        <dbReference type="ARBA" id="ARBA00022448"/>
    </source>
</evidence>
<feature type="transmembrane region" description="Helical" evidence="25">
    <location>
        <begin position="49"/>
        <end position="65"/>
    </location>
</feature>
<comment type="catalytic activity">
    <reaction evidence="15">
        <text>L-arginyl-L-alpha-amino acid(out) = L-arginyl-L-alpha-amino acid(in)</text>
        <dbReference type="Rhea" id="RHEA:79371"/>
        <dbReference type="ChEBI" id="CHEBI:84315"/>
    </reaction>
</comment>
<feature type="transmembrane region" description="Helical" evidence="25">
    <location>
        <begin position="163"/>
        <end position="181"/>
    </location>
</feature>
<comment type="subunit">
    <text evidence="24">Homodimer. Interacts with lysosomal protein GLMP (via lumenal domain); the interaction starts while both proteins are still in the endoplasmic reticulum and is required for stabilization of MFSD1 in lysosomes but has no direct effect on its targeting to lysosomes or transporter activity.</text>
</comment>
<feature type="transmembrane region" description="Helical" evidence="25">
    <location>
        <begin position="128"/>
        <end position="151"/>
    </location>
</feature>
<evidence type="ECO:0000256" key="6">
    <source>
        <dbReference type="ARBA" id="ARBA00023136"/>
    </source>
</evidence>
<comment type="catalytic activity">
    <reaction evidence="13">
        <text>L-alpha-aminoacyl-L-lysine(out) = L-alpha-aminoacyl-L-lysine(in)</text>
        <dbReference type="Rhea" id="RHEA:79383"/>
        <dbReference type="ChEBI" id="CHEBI:229966"/>
    </reaction>
</comment>
<evidence type="ECO:0000256" key="9">
    <source>
        <dbReference type="ARBA" id="ARBA00044878"/>
    </source>
</evidence>
<comment type="catalytic activity">
    <reaction evidence="9">
        <text>L-histidyl-glycine(out) = L-histidyl-glycine(in)</text>
        <dbReference type="Rhea" id="RHEA:79395"/>
        <dbReference type="ChEBI" id="CHEBI:229957"/>
    </reaction>
</comment>
<dbReference type="SUPFAM" id="SSF103473">
    <property type="entry name" value="MFS general substrate transporter"/>
    <property type="match status" value="1"/>
</dbReference>
<evidence type="ECO:0000256" key="18">
    <source>
        <dbReference type="ARBA" id="ARBA00044912"/>
    </source>
</evidence>
<dbReference type="AlphaFoldDB" id="A0A0C1TRY7"/>
<gene>
    <name evidence="27" type="ORF">SE37_13650</name>
</gene>
<feature type="transmembrane region" description="Helical" evidence="25">
    <location>
        <begin position="7"/>
        <end position="29"/>
    </location>
</feature>
<evidence type="ECO:0000256" key="14">
    <source>
        <dbReference type="ARBA" id="ARBA00044898"/>
    </source>
</evidence>
<evidence type="ECO:0000256" key="22">
    <source>
        <dbReference type="ARBA" id="ARBA00045018"/>
    </source>
</evidence>
<evidence type="ECO:0000256" key="2">
    <source>
        <dbReference type="ARBA" id="ARBA00008335"/>
    </source>
</evidence>
<feature type="transmembrane region" description="Helical" evidence="25">
    <location>
        <begin position="387"/>
        <end position="408"/>
    </location>
</feature>
<evidence type="ECO:0000256" key="24">
    <source>
        <dbReference type="ARBA" id="ARBA00046376"/>
    </source>
</evidence>
<dbReference type="Proteomes" id="UP000031433">
    <property type="component" value="Unassembled WGS sequence"/>
</dbReference>
<evidence type="ECO:0000256" key="23">
    <source>
        <dbReference type="ARBA" id="ARBA00045709"/>
    </source>
</evidence>
<evidence type="ECO:0000256" key="17">
    <source>
        <dbReference type="ARBA" id="ARBA00044903"/>
    </source>
</evidence>
<accession>A0A0C1TRY7</accession>
<evidence type="ECO:0000256" key="16">
    <source>
        <dbReference type="ARBA" id="ARBA00044900"/>
    </source>
</evidence>
<evidence type="ECO:0000256" key="4">
    <source>
        <dbReference type="ARBA" id="ARBA00022692"/>
    </source>
</evidence>
<keyword evidence="4 25" id="KW-0812">Transmembrane</keyword>
<dbReference type="PROSITE" id="PS50850">
    <property type="entry name" value="MFS"/>
    <property type="match status" value="1"/>
</dbReference>
<dbReference type="Gene3D" id="1.20.1250.20">
    <property type="entry name" value="MFS general substrate transporter like domains"/>
    <property type="match status" value="2"/>
</dbReference>
<feature type="transmembrane region" description="Helical" evidence="25">
    <location>
        <begin position="256"/>
        <end position="275"/>
    </location>
</feature>
<dbReference type="PANTHER" id="PTHR23512:SF3">
    <property type="entry name" value="MAJOR FACILITATOR SUPERFAMILY DOMAIN-CONTAINING PROTEIN 1"/>
    <property type="match status" value="1"/>
</dbReference>
<comment type="caution">
    <text evidence="27">The sequence shown here is derived from an EMBL/GenBank/DDBJ whole genome shotgun (WGS) entry which is preliminary data.</text>
</comment>
<evidence type="ECO:0000256" key="1">
    <source>
        <dbReference type="ARBA" id="ARBA00004155"/>
    </source>
</evidence>
<comment type="similarity">
    <text evidence="2">Belongs to the major facilitator superfamily.</text>
</comment>
<evidence type="ECO:0000256" key="20">
    <source>
        <dbReference type="ARBA" id="ARBA00044924"/>
    </source>
</evidence>
<comment type="catalytic activity">
    <reaction evidence="11">
        <text>L-alpha-aminoacyl-L-histidine(out) = L-alpha-aminoacyl-L-histidine(in)</text>
        <dbReference type="Rhea" id="RHEA:79375"/>
        <dbReference type="ChEBI" id="CHEBI:229967"/>
    </reaction>
</comment>
<dbReference type="InterPro" id="IPR011701">
    <property type="entry name" value="MFS"/>
</dbReference>
<comment type="catalytic activity">
    <reaction evidence="17">
        <text>L-arginyl-glycine(out) = L-arginyl-glycine(in)</text>
        <dbReference type="Rhea" id="RHEA:79391"/>
        <dbReference type="ChEBI" id="CHEBI:229955"/>
    </reaction>
</comment>
<evidence type="ECO:0000256" key="25">
    <source>
        <dbReference type="SAM" id="Phobius"/>
    </source>
</evidence>
<sequence length="414" mass="43882">MTKRWRIFAVFAVMYLVAYFYRVSMAVIARDLAADLALDASRIGMLSGALFYAFALAQIPLGPLLDRFGGRIVVSLAGLVTVAGSFTFALAPGYGALLGGRILIGMGTACVLMGALKVFTTWFSSREYATISGLIIAVGNVGDLCATAPLALAVSLGGWRPPFLVVGALQLGLTLLLFRVVRDRPAAGEGVEEEPLLAATHRPVGALAGWGLVFSRPSFWLLALLSFFWYAGYMALQGLWGGPWLMEVMGLSRGGAGNLLLLTSVGFMTGCLFIGQVTDRLLKSRKWTLVAGQSLLLLLLLVLTLGPAEQVPRGLLAVFFFAAGLAVSSGVAIYPMIREMFPSTLSATATTALNFFVLTGAAVVQQVMGLIIGRFPRGPAGYPAEAYHAAFLVPVTGLAVAVTLFLFARDTSPR</sequence>
<comment type="subcellular location">
    <subcellularLocation>
        <location evidence="1">Lysosome membrane</location>
        <topology evidence="1">Multi-pass membrane protein</topology>
    </subcellularLocation>
</comment>
<comment type="function">
    <text evidence="23">Lysosomal dipeptide uniporter that selectively exports lysine, arginine or histidine-containing dipeptides with a net positive charge from the lysosome lumen into the cytosol. Could play a role in a specific type of protein O-glycosylation indirectly regulating macrophages migration and tissue invasion. Also essential for liver homeostasis.</text>
</comment>
<dbReference type="InterPro" id="IPR036259">
    <property type="entry name" value="MFS_trans_sf"/>
</dbReference>
<feature type="transmembrane region" description="Helical" evidence="25">
    <location>
        <begin position="355"/>
        <end position="375"/>
    </location>
</feature>
<feature type="domain" description="Major facilitator superfamily (MFS) profile" evidence="26">
    <location>
        <begin position="7"/>
        <end position="412"/>
    </location>
</feature>
<keyword evidence="28" id="KW-1185">Reference proteome</keyword>
<comment type="catalytic activity">
    <reaction evidence="20">
        <text>L-lysyl-glycine(out) = L-lysyl-glycine(in)</text>
        <dbReference type="Rhea" id="RHEA:79407"/>
        <dbReference type="ChEBI" id="CHEBI:191202"/>
    </reaction>
</comment>
<comment type="catalytic activity">
    <reaction evidence="8">
        <text>L-lysyl-L-alanine(out) = L-lysyl-L-alanine(in)</text>
        <dbReference type="Rhea" id="RHEA:79399"/>
        <dbReference type="ChEBI" id="CHEBI:229954"/>
    </reaction>
</comment>
<evidence type="ECO:0000256" key="7">
    <source>
        <dbReference type="ARBA" id="ARBA00023228"/>
    </source>
</evidence>
<keyword evidence="7" id="KW-0458">Lysosome</keyword>
<evidence type="ECO:0000256" key="5">
    <source>
        <dbReference type="ARBA" id="ARBA00022989"/>
    </source>
</evidence>
<feature type="transmembrane region" description="Helical" evidence="25">
    <location>
        <begin position="287"/>
        <end position="308"/>
    </location>
</feature>
<dbReference type="Pfam" id="PF07690">
    <property type="entry name" value="MFS_1"/>
    <property type="match status" value="1"/>
</dbReference>
<evidence type="ECO:0000256" key="15">
    <source>
        <dbReference type="ARBA" id="ARBA00044899"/>
    </source>
</evidence>